<dbReference type="AlphaFoldDB" id="A0A2W4RIE2"/>
<evidence type="ECO:0000313" key="3">
    <source>
        <dbReference type="Proteomes" id="UP000249396"/>
    </source>
</evidence>
<accession>A0A2W4RIE2</accession>
<sequence length="123" mass="14080">MAYSLPRDVFTLLEEAFNQDKGKAEIFAKAIEDSIKAIEVKAEERIVDKKEAIKSELYNELRAELATKEFVRAEINELRSDIKQNALLLKFLLGIAVFGLTLFNPAFVRLVELLIKYSVFNIK</sequence>
<protein>
    <recommendedName>
        <fullName evidence="4">DUF1640 domain-containing protein</fullName>
    </recommendedName>
</protein>
<evidence type="ECO:0000256" key="1">
    <source>
        <dbReference type="SAM" id="Phobius"/>
    </source>
</evidence>
<evidence type="ECO:0000313" key="2">
    <source>
        <dbReference type="EMBL" id="PZN81539.1"/>
    </source>
</evidence>
<keyword evidence="1" id="KW-0472">Membrane</keyword>
<feature type="transmembrane region" description="Helical" evidence="1">
    <location>
        <begin position="87"/>
        <end position="108"/>
    </location>
</feature>
<comment type="caution">
    <text evidence="2">The sequence shown here is derived from an EMBL/GenBank/DDBJ whole genome shotgun (WGS) entry which is preliminary data.</text>
</comment>
<keyword evidence="1" id="KW-0812">Transmembrane</keyword>
<proteinExistence type="predicted"/>
<dbReference type="Proteomes" id="UP000249396">
    <property type="component" value="Unassembled WGS sequence"/>
</dbReference>
<gene>
    <name evidence="2" type="ORF">DM484_08460</name>
</gene>
<keyword evidence="1" id="KW-1133">Transmembrane helix</keyword>
<dbReference type="EMBL" id="QJPH01000268">
    <property type="protein sequence ID" value="PZN81539.1"/>
    <property type="molecule type" value="Genomic_DNA"/>
</dbReference>
<evidence type="ECO:0008006" key="4">
    <source>
        <dbReference type="Google" id="ProtNLM"/>
    </source>
</evidence>
<name>A0A2W4RIE2_9GAMM</name>
<reference evidence="2 3" key="1">
    <citation type="journal article" date="2018" name="Aquat. Microb. Ecol.">
        <title>Gammaproteobacterial methanotrophs dominate.</title>
        <authorList>
            <person name="Rissanen A.J."/>
            <person name="Saarenheimo J."/>
            <person name="Tiirola M."/>
            <person name="Peura S."/>
            <person name="Aalto S.L."/>
            <person name="Karvinen A."/>
            <person name="Nykanen H."/>
        </authorList>
    </citation>
    <scope>NUCLEOTIDE SEQUENCE [LARGE SCALE GENOMIC DNA]</scope>
    <source>
        <strain evidence="2">AMbin10</strain>
    </source>
</reference>
<organism evidence="2 3">
    <name type="scientific">Candidatus Methylumidiphilus alinenensis</name>
    <dbReference type="NCBI Taxonomy" id="2202197"/>
    <lineage>
        <taxon>Bacteria</taxon>
        <taxon>Pseudomonadati</taxon>
        <taxon>Pseudomonadota</taxon>
        <taxon>Gammaproteobacteria</taxon>
        <taxon>Methylococcales</taxon>
        <taxon>Candidatus Methylumidiphilus</taxon>
    </lineage>
</organism>